<evidence type="ECO:0000256" key="5">
    <source>
        <dbReference type="ARBA" id="ARBA00022989"/>
    </source>
</evidence>
<feature type="transmembrane region" description="Helical" evidence="8">
    <location>
        <begin position="124"/>
        <end position="142"/>
    </location>
</feature>
<keyword evidence="9" id="KW-0732">Signal</keyword>
<evidence type="ECO:0000256" key="3">
    <source>
        <dbReference type="ARBA" id="ARBA00022475"/>
    </source>
</evidence>
<dbReference type="PANTHER" id="PTHR43266">
    <property type="entry name" value="MACROLIDE-EFFLUX PROTEIN"/>
    <property type="match status" value="1"/>
</dbReference>
<keyword evidence="4 8" id="KW-0812">Transmembrane</keyword>
<feature type="transmembrane region" description="Helical" evidence="8">
    <location>
        <begin position="69"/>
        <end position="88"/>
    </location>
</feature>
<keyword evidence="2" id="KW-0813">Transport</keyword>
<keyword evidence="5 8" id="KW-1133">Transmembrane helix</keyword>
<dbReference type="InterPro" id="IPR011701">
    <property type="entry name" value="MFS"/>
</dbReference>
<comment type="caution">
    <text evidence="10">The sequence shown here is derived from an EMBL/GenBank/DDBJ whole genome shotgun (WGS) entry which is preliminary data.</text>
</comment>
<dbReference type="OrthoDB" id="3227279at2"/>
<dbReference type="InterPro" id="IPR036259">
    <property type="entry name" value="MFS_trans_sf"/>
</dbReference>
<feature type="transmembrane region" description="Helical" evidence="8">
    <location>
        <begin position="348"/>
        <end position="367"/>
    </location>
</feature>
<feature type="transmembrane region" description="Helical" evidence="8">
    <location>
        <begin position="36"/>
        <end position="57"/>
    </location>
</feature>
<feature type="transmembrane region" description="Helical" evidence="8">
    <location>
        <begin position="433"/>
        <end position="452"/>
    </location>
</feature>
<feature type="signal peptide" evidence="9">
    <location>
        <begin position="1"/>
        <end position="26"/>
    </location>
</feature>
<organism evidence="10 11">
    <name type="scientific">Schaalia canis</name>
    <dbReference type="NCBI Taxonomy" id="100469"/>
    <lineage>
        <taxon>Bacteria</taxon>
        <taxon>Bacillati</taxon>
        <taxon>Actinomycetota</taxon>
        <taxon>Actinomycetes</taxon>
        <taxon>Actinomycetales</taxon>
        <taxon>Actinomycetaceae</taxon>
        <taxon>Schaalia</taxon>
    </lineage>
</organism>
<keyword evidence="6 8" id="KW-0472">Membrane</keyword>
<feature type="compositionally biased region" description="Polar residues" evidence="7">
    <location>
        <begin position="257"/>
        <end position="287"/>
    </location>
</feature>
<dbReference type="PANTHER" id="PTHR43266:SF2">
    <property type="entry name" value="MAJOR FACILITATOR SUPERFAMILY (MFS) PROFILE DOMAIN-CONTAINING PROTEIN"/>
    <property type="match status" value="1"/>
</dbReference>
<evidence type="ECO:0000256" key="9">
    <source>
        <dbReference type="SAM" id="SignalP"/>
    </source>
</evidence>
<keyword evidence="11" id="KW-1185">Reference proteome</keyword>
<name>A0A3P1SHS6_9ACTO</name>
<dbReference type="Gene3D" id="1.20.1250.20">
    <property type="entry name" value="MFS general substrate transporter like domains"/>
    <property type="match status" value="1"/>
</dbReference>
<dbReference type="Proteomes" id="UP000280444">
    <property type="component" value="Unassembled WGS sequence"/>
</dbReference>
<dbReference type="SUPFAM" id="SSF103473">
    <property type="entry name" value="MFS general substrate transporter"/>
    <property type="match status" value="1"/>
</dbReference>
<feature type="region of interest" description="Disordered" evidence="7">
    <location>
        <begin position="226"/>
        <end position="293"/>
    </location>
</feature>
<evidence type="ECO:0000313" key="10">
    <source>
        <dbReference type="EMBL" id="RRC95872.1"/>
    </source>
</evidence>
<dbReference type="RefSeq" id="WP_124868541.1">
    <property type="nucleotide sequence ID" value="NZ_RQZF01000002.1"/>
</dbReference>
<feature type="transmembrane region" description="Helical" evidence="8">
    <location>
        <begin position="486"/>
        <end position="507"/>
    </location>
</feature>
<feature type="transmembrane region" description="Helical" evidence="8">
    <location>
        <begin position="191"/>
        <end position="212"/>
    </location>
</feature>
<feature type="transmembrane region" description="Helical" evidence="8">
    <location>
        <begin position="314"/>
        <end position="333"/>
    </location>
</feature>
<dbReference type="EMBL" id="RQZF01000002">
    <property type="protein sequence ID" value="RRC95872.1"/>
    <property type="molecule type" value="Genomic_DNA"/>
</dbReference>
<feature type="chain" id="PRO_5018119531" evidence="9">
    <location>
        <begin position="27"/>
        <end position="524"/>
    </location>
</feature>
<feature type="transmembrane region" description="Helical" evidence="8">
    <location>
        <begin position="374"/>
        <end position="392"/>
    </location>
</feature>
<comment type="subcellular location">
    <subcellularLocation>
        <location evidence="1">Cell membrane</location>
        <topology evidence="1">Multi-pass membrane protein</topology>
    </subcellularLocation>
</comment>
<evidence type="ECO:0000256" key="4">
    <source>
        <dbReference type="ARBA" id="ARBA00022692"/>
    </source>
</evidence>
<dbReference type="Pfam" id="PF07690">
    <property type="entry name" value="MFS_1"/>
    <property type="match status" value="1"/>
</dbReference>
<dbReference type="GO" id="GO:0022857">
    <property type="term" value="F:transmembrane transporter activity"/>
    <property type="evidence" value="ECO:0007669"/>
    <property type="project" value="InterPro"/>
</dbReference>
<dbReference type="AlphaFoldDB" id="A0A3P1SHS6"/>
<accession>A0A3P1SHS6</accession>
<gene>
    <name evidence="10" type="ORF">EII11_03165</name>
</gene>
<evidence type="ECO:0000256" key="6">
    <source>
        <dbReference type="ARBA" id="ARBA00023136"/>
    </source>
</evidence>
<dbReference type="CDD" id="cd06173">
    <property type="entry name" value="MFS_MefA_like"/>
    <property type="match status" value="1"/>
</dbReference>
<keyword evidence="3" id="KW-1003">Cell membrane</keyword>
<reference evidence="10 11" key="1">
    <citation type="submission" date="2018-11" db="EMBL/GenBank/DDBJ databases">
        <title>Genomes From Bacteria Associated with the Canine Oral Cavity: a Test Case for Automated Genome-Based Taxonomic Assignment.</title>
        <authorList>
            <person name="Coil D.A."/>
            <person name="Jospin G."/>
            <person name="Darling A.E."/>
            <person name="Wallis C."/>
            <person name="Davis I.J."/>
            <person name="Harris S."/>
            <person name="Eisen J.A."/>
            <person name="Holcombe L.J."/>
            <person name="O'Flynn C."/>
        </authorList>
    </citation>
    <scope>NUCLEOTIDE SEQUENCE [LARGE SCALE GENOMIC DNA]</scope>
    <source>
        <strain evidence="10 11">OH770</strain>
    </source>
</reference>
<evidence type="ECO:0000256" key="2">
    <source>
        <dbReference type="ARBA" id="ARBA00022448"/>
    </source>
</evidence>
<feature type="transmembrane region" description="Helical" evidence="8">
    <location>
        <begin position="163"/>
        <end position="185"/>
    </location>
</feature>
<evidence type="ECO:0000256" key="8">
    <source>
        <dbReference type="SAM" id="Phobius"/>
    </source>
</evidence>
<dbReference type="GO" id="GO:0005886">
    <property type="term" value="C:plasma membrane"/>
    <property type="evidence" value="ECO:0007669"/>
    <property type="project" value="UniProtKB-SubCell"/>
</dbReference>
<proteinExistence type="predicted"/>
<evidence type="ECO:0000256" key="1">
    <source>
        <dbReference type="ARBA" id="ARBA00004651"/>
    </source>
</evidence>
<evidence type="ECO:0000256" key="7">
    <source>
        <dbReference type="SAM" id="MobiDB-lite"/>
    </source>
</evidence>
<feature type="transmembrane region" description="Helical" evidence="8">
    <location>
        <begin position="398"/>
        <end position="421"/>
    </location>
</feature>
<feature type="transmembrane region" description="Helical" evidence="8">
    <location>
        <begin position="458"/>
        <end position="479"/>
    </location>
</feature>
<evidence type="ECO:0000313" key="11">
    <source>
        <dbReference type="Proteomes" id="UP000280444"/>
    </source>
</evidence>
<sequence>MRYFSVLFAGALITSIGSGMSAFALAAWIFAQQGSAASVGLLQMCAFAPMVLLAPIAGTCADRYDRRSLMILGDGGSMIGLLLVLWALGGNAGETLTGILNSAAGAGVNATVGTPADQSGMSGLTVPLVLIGITLASSLAAFTEPALRATVSDLLTPEEYVRASGMLQLAASSKFLISPILAALIMTVSSVSTVLMIDAATALVTVACTLYVRSRLAKATAFEGKAGGSAGGNTAGNDPSGASTPNAGPGVSGAPMSAQSTPSQAAQHLNASTTTGTGQHLASSPTGGQERPNSFLRDLLSSWRSIAASPQVRTVVVIMAMLTLALGVIQTLLKPLLLPHYSPSEVGLVESLAACGMIAGGALVAMLRNPRPDRLVRAGIAAVSLGALLMGLRPSMWWVAASCALVFAALAACNAGAEAGVRGLIPNDQQGRAWGSIGLITQMGFLIAYAVAGPLADSMFTPALMEGGALAPTLGLIFGLGPGRGIGLLISCVGLLVAFLACVVPRIDAAGGEDNLVVQEEAPC</sequence>
<protein>
    <submittedName>
        <fullName evidence="10">MFS transporter</fullName>
    </submittedName>
</protein>